<organism evidence="1 2">
    <name type="scientific">Pisum sativum</name>
    <name type="common">Garden pea</name>
    <name type="synonym">Lathyrus oleraceus</name>
    <dbReference type="NCBI Taxonomy" id="3888"/>
    <lineage>
        <taxon>Eukaryota</taxon>
        <taxon>Viridiplantae</taxon>
        <taxon>Streptophyta</taxon>
        <taxon>Embryophyta</taxon>
        <taxon>Tracheophyta</taxon>
        <taxon>Spermatophyta</taxon>
        <taxon>Magnoliopsida</taxon>
        <taxon>eudicotyledons</taxon>
        <taxon>Gunneridae</taxon>
        <taxon>Pentapetalae</taxon>
        <taxon>rosids</taxon>
        <taxon>fabids</taxon>
        <taxon>Fabales</taxon>
        <taxon>Fabaceae</taxon>
        <taxon>Papilionoideae</taxon>
        <taxon>50 kb inversion clade</taxon>
        <taxon>NPAAA clade</taxon>
        <taxon>Hologalegina</taxon>
        <taxon>IRL clade</taxon>
        <taxon>Fabeae</taxon>
        <taxon>Lathyrus</taxon>
    </lineage>
</organism>
<sequence length="190" mass="21490">MTCNILSSECLLLTINIGIQRSRDRLELGLLDCEKINGISNFDLPLILVVTIVDQNLTRFLVDDRSSCNILYAGTLKRLGIQQVDLNLFNGEDLLAFNDLLTHPYGMIVIMLEIRKGMCERKVSYHDKEGKLTTVSTDLEEEEWIKELTLEDILALVGGTKEGSRDTNTFNLDAREVEVWPIPNGEFKSI</sequence>
<protein>
    <submittedName>
        <fullName evidence="1">Uncharacterized protein</fullName>
    </submittedName>
</protein>
<proteinExistence type="predicted"/>
<reference evidence="1 2" key="1">
    <citation type="journal article" date="2022" name="Nat. Genet.">
        <title>Improved pea reference genome and pan-genome highlight genomic features and evolutionary characteristics.</title>
        <authorList>
            <person name="Yang T."/>
            <person name="Liu R."/>
            <person name="Luo Y."/>
            <person name="Hu S."/>
            <person name="Wang D."/>
            <person name="Wang C."/>
            <person name="Pandey M.K."/>
            <person name="Ge S."/>
            <person name="Xu Q."/>
            <person name="Li N."/>
            <person name="Li G."/>
            <person name="Huang Y."/>
            <person name="Saxena R.K."/>
            <person name="Ji Y."/>
            <person name="Li M."/>
            <person name="Yan X."/>
            <person name="He Y."/>
            <person name="Liu Y."/>
            <person name="Wang X."/>
            <person name="Xiang C."/>
            <person name="Varshney R.K."/>
            <person name="Ding H."/>
            <person name="Gao S."/>
            <person name="Zong X."/>
        </authorList>
    </citation>
    <scope>NUCLEOTIDE SEQUENCE [LARGE SCALE GENOMIC DNA]</scope>
    <source>
        <strain evidence="1 2">cv. Zhongwan 6</strain>
    </source>
</reference>
<gene>
    <name evidence="1" type="ORF">KIW84_045144</name>
</gene>
<dbReference type="Gramene" id="Psat04G0514400-T1">
    <property type="protein sequence ID" value="KAI5421603.1"/>
    <property type="gene ID" value="KIW84_045144"/>
</dbReference>
<comment type="caution">
    <text evidence="1">The sequence shown here is derived from an EMBL/GenBank/DDBJ whole genome shotgun (WGS) entry which is preliminary data.</text>
</comment>
<keyword evidence="2" id="KW-1185">Reference proteome</keyword>
<evidence type="ECO:0000313" key="2">
    <source>
        <dbReference type="Proteomes" id="UP001058974"/>
    </source>
</evidence>
<dbReference type="Proteomes" id="UP001058974">
    <property type="component" value="Chromosome 4"/>
</dbReference>
<accession>A0A9D4XHT6</accession>
<evidence type="ECO:0000313" key="1">
    <source>
        <dbReference type="EMBL" id="KAI5421603.1"/>
    </source>
</evidence>
<name>A0A9D4XHT6_PEA</name>
<dbReference type="AlphaFoldDB" id="A0A9D4XHT6"/>
<dbReference type="EMBL" id="JAMSHJ010000004">
    <property type="protein sequence ID" value="KAI5421603.1"/>
    <property type="molecule type" value="Genomic_DNA"/>
</dbReference>